<dbReference type="EMBL" id="JARJCM010000311">
    <property type="protein sequence ID" value="KAJ7019004.1"/>
    <property type="molecule type" value="Genomic_DNA"/>
</dbReference>
<name>A0AAD6S1B2_9AGAR</name>
<evidence type="ECO:0000313" key="1">
    <source>
        <dbReference type="EMBL" id="KAJ7019004.1"/>
    </source>
</evidence>
<sequence length="205" mass="23880">MRPSARHYQMYFYPGLQLDRGHSGTQGPRWVTDPRHPSHRDYNYGRLNSGLELIQRRWIPNHSSLWAVAIMRWFTVLGLVLIFNPSTFTSESTNIHSTFVNNWYGDRDVLIVLWLADAHVDGVQRFGSPQVNSSTQFLASWKDFRPKGTWEIYDLFLVSRSASPYTKTKVRILRSIERNGTVFSTWFNGQLTLCSFRTELNAVLY</sequence>
<dbReference type="Proteomes" id="UP001218188">
    <property type="component" value="Unassembled WGS sequence"/>
</dbReference>
<proteinExistence type="predicted"/>
<dbReference type="AlphaFoldDB" id="A0AAD6S1B2"/>
<gene>
    <name evidence="1" type="ORF">C8F04DRAFT_1198179</name>
</gene>
<organism evidence="1 2">
    <name type="scientific">Mycena alexandri</name>
    <dbReference type="NCBI Taxonomy" id="1745969"/>
    <lineage>
        <taxon>Eukaryota</taxon>
        <taxon>Fungi</taxon>
        <taxon>Dikarya</taxon>
        <taxon>Basidiomycota</taxon>
        <taxon>Agaricomycotina</taxon>
        <taxon>Agaricomycetes</taxon>
        <taxon>Agaricomycetidae</taxon>
        <taxon>Agaricales</taxon>
        <taxon>Marasmiineae</taxon>
        <taxon>Mycenaceae</taxon>
        <taxon>Mycena</taxon>
    </lineage>
</organism>
<protein>
    <submittedName>
        <fullName evidence="1">Uncharacterized protein</fullName>
    </submittedName>
</protein>
<evidence type="ECO:0000313" key="2">
    <source>
        <dbReference type="Proteomes" id="UP001218188"/>
    </source>
</evidence>
<keyword evidence="2" id="KW-1185">Reference proteome</keyword>
<comment type="caution">
    <text evidence="1">The sequence shown here is derived from an EMBL/GenBank/DDBJ whole genome shotgun (WGS) entry which is preliminary data.</text>
</comment>
<reference evidence="1" key="1">
    <citation type="submission" date="2023-03" db="EMBL/GenBank/DDBJ databases">
        <title>Massive genome expansion in bonnet fungi (Mycena s.s.) driven by repeated elements and novel gene families across ecological guilds.</title>
        <authorList>
            <consortium name="Lawrence Berkeley National Laboratory"/>
            <person name="Harder C.B."/>
            <person name="Miyauchi S."/>
            <person name="Viragh M."/>
            <person name="Kuo A."/>
            <person name="Thoen E."/>
            <person name="Andreopoulos B."/>
            <person name="Lu D."/>
            <person name="Skrede I."/>
            <person name="Drula E."/>
            <person name="Henrissat B."/>
            <person name="Morin E."/>
            <person name="Kohler A."/>
            <person name="Barry K."/>
            <person name="LaButti K."/>
            <person name="Morin E."/>
            <person name="Salamov A."/>
            <person name="Lipzen A."/>
            <person name="Mereny Z."/>
            <person name="Hegedus B."/>
            <person name="Baldrian P."/>
            <person name="Stursova M."/>
            <person name="Weitz H."/>
            <person name="Taylor A."/>
            <person name="Grigoriev I.V."/>
            <person name="Nagy L.G."/>
            <person name="Martin F."/>
            <person name="Kauserud H."/>
        </authorList>
    </citation>
    <scope>NUCLEOTIDE SEQUENCE</scope>
    <source>
        <strain evidence="1">CBHHK200</strain>
    </source>
</reference>
<accession>A0AAD6S1B2</accession>